<dbReference type="InterPro" id="IPR040256">
    <property type="entry name" value="At4g02000-like"/>
</dbReference>
<dbReference type="PANTHER" id="PTHR31286">
    <property type="entry name" value="GLYCINE-RICH CELL WALL STRUCTURAL PROTEIN 1.8-LIKE"/>
    <property type="match status" value="1"/>
</dbReference>
<comment type="caution">
    <text evidence="1">The sequence shown here is derived from an EMBL/GenBank/DDBJ whole genome shotgun (WGS) entry which is preliminary data.</text>
</comment>
<sequence>MNHGPWLFKDEWLALAHFDPTLNIQEYSFNTMNIWVRIHDIPSILMDSDSIPIQIGSSLGSLFSTVTKNDTRCIDGNMSTYLRLGCCINVTNPIRHCVFIGGSSSSKKRCMLQYERLPMLYYGCGLIGHLATTCKVNHSKLHNFEQEATEDSKHNSSDRAFVANVPTNVEPNLTDPLEVFLNDETFFEAIEVLTPTPLMVVKPNGGTIVEDSSTERITSNTLESAISPTTSVQRGTKRRSPMVDTSKIEKTRIINPIPKC</sequence>
<evidence type="ECO:0000313" key="1">
    <source>
        <dbReference type="EMBL" id="KAK8976058.1"/>
    </source>
</evidence>
<evidence type="ECO:0000313" key="2">
    <source>
        <dbReference type="Proteomes" id="UP001396334"/>
    </source>
</evidence>
<dbReference type="Proteomes" id="UP001396334">
    <property type="component" value="Unassembled WGS sequence"/>
</dbReference>
<dbReference type="PANTHER" id="PTHR31286:SF180">
    <property type="entry name" value="OS10G0362600 PROTEIN"/>
    <property type="match status" value="1"/>
</dbReference>
<name>A0ABR2NIW3_9ROSI</name>
<keyword evidence="2" id="KW-1185">Reference proteome</keyword>
<reference evidence="1 2" key="1">
    <citation type="journal article" date="2024" name="G3 (Bethesda)">
        <title>Genome assembly of Hibiscus sabdariffa L. provides insights into metabolisms of medicinal natural products.</title>
        <authorList>
            <person name="Kim T."/>
        </authorList>
    </citation>
    <scope>NUCLEOTIDE SEQUENCE [LARGE SCALE GENOMIC DNA]</scope>
    <source>
        <strain evidence="1">TK-2024</strain>
        <tissue evidence="1">Old leaves</tissue>
    </source>
</reference>
<protein>
    <recommendedName>
        <fullName evidence="3">DUF4283 domain-containing protein</fullName>
    </recommendedName>
</protein>
<gene>
    <name evidence="1" type="ORF">V6N11_000326</name>
</gene>
<proteinExistence type="predicted"/>
<dbReference type="EMBL" id="JBBPBN010000137">
    <property type="protein sequence ID" value="KAK8976058.1"/>
    <property type="molecule type" value="Genomic_DNA"/>
</dbReference>
<organism evidence="1 2">
    <name type="scientific">Hibiscus sabdariffa</name>
    <name type="common">roselle</name>
    <dbReference type="NCBI Taxonomy" id="183260"/>
    <lineage>
        <taxon>Eukaryota</taxon>
        <taxon>Viridiplantae</taxon>
        <taxon>Streptophyta</taxon>
        <taxon>Embryophyta</taxon>
        <taxon>Tracheophyta</taxon>
        <taxon>Spermatophyta</taxon>
        <taxon>Magnoliopsida</taxon>
        <taxon>eudicotyledons</taxon>
        <taxon>Gunneridae</taxon>
        <taxon>Pentapetalae</taxon>
        <taxon>rosids</taxon>
        <taxon>malvids</taxon>
        <taxon>Malvales</taxon>
        <taxon>Malvaceae</taxon>
        <taxon>Malvoideae</taxon>
        <taxon>Hibiscus</taxon>
    </lineage>
</organism>
<accession>A0ABR2NIW3</accession>
<evidence type="ECO:0008006" key="3">
    <source>
        <dbReference type="Google" id="ProtNLM"/>
    </source>
</evidence>